<dbReference type="EMBL" id="GGMR01013174">
    <property type="protein sequence ID" value="MBY25793.1"/>
    <property type="molecule type" value="Transcribed_RNA"/>
</dbReference>
<evidence type="ECO:0008006" key="2">
    <source>
        <dbReference type="Google" id="ProtNLM"/>
    </source>
</evidence>
<name>A0A2S2P8K6_SCHGA</name>
<evidence type="ECO:0000313" key="1">
    <source>
        <dbReference type="EMBL" id="MBY25793.1"/>
    </source>
</evidence>
<gene>
    <name evidence="1" type="ORF">g.3988</name>
</gene>
<reference evidence="1" key="1">
    <citation type="submission" date="2018-04" db="EMBL/GenBank/DDBJ databases">
        <title>Transcriptome of Schizaphis graminum biotype I.</title>
        <authorList>
            <person name="Scully E.D."/>
            <person name="Geib S.M."/>
            <person name="Palmer N.A."/>
            <person name="Koch K."/>
            <person name="Bradshaw J."/>
            <person name="Heng-Moss T."/>
            <person name="Sarath G."/>
        </authorList>
    </citation>
    <scope>NUCLEOTIDE SEQUENCE</scope>
</reference>
<organism evidence="1">
    <name type="scientific">Schizaphis graminum</name>
    <name type="common">Green bug aphid</name>
    <dbReference type="NCBI Taxonomy" id="13262"/>
    <lineage>
        <taxon>Eukaryota</taxon>
        <taxon>Metazoa</taxon>
        <taxon>Ecdysozoa</taxon>
        <taxon>Arthropoda</taxon>
        <taxon>Hexapoda</taxon>
        <taxon>Insecta</taxon>
        <taxon>Pterygota</taxon>
        <taxon>Neoptera</taxon>
        <taxon>Paraneoptera</taxon>
        <taxon>Hemiptera</taxon>
        <taxon>Sternorrhyncha</taxon>
        <taxon>Aphidomorpha</taxon>
        <taxon>Aphidoidea</taxon>
        <taxon>Aphididae</taxon>
        <taxon>Aphidini</taxon>
        <taxon>Schizaphis</taxon>
    </lineage>
</organism>
<sequence>MDVNKEFDNFRSSMKNFNINIASEFLNSASFNIKYAGEIIDVLGKGLTEENFKSRPDYFNFCEKQLLKMANNEEYQEVIFDFLDIIEMDDCKLSSSVLVAVTVLENTESPNRTSLEYLLISTFNNLNEMNVANLQEILLNIVQLLIKLKKHFQLEQSILHYFARIAFLVLRANIDPIEYLNLLSNIIYDPFYLLEYEFDEKEEELYMASFFYLYFKTGIQWGPKIYNQFYVLEKCCNLAMSVFDNNNFGKSFAKLILTKFKNNEIPLHSLNKYHESFLLEAAHSSVYNEHLNVRKESIESLMIFLDKLSIDAQYVVLKSAFSKPLESCIKDQLIIKLKDLIILKLKSNQVLGYFQGTRLLELIQLCCNIPDTPGCNIENIKEHILSAISLIYFLSINNNEKLNLGEEFSNKTKQFVNKIQNTIDNAREQHNFEQKVLDDKIVIESKIEVNNLDYSKLSKDEKRNILSRIYTTITLVQLNLDMLKSIIID</sequence>
<dbReference type="AlphaFoldDB" id="A0A2S2P8K6"/>
<proteinExistence type="predicted"/>
<protein>
    <recommendedName>
        <fullName evidence="2">Glomulin</fullName>
    </recommendedName>
</protein>
<accession>A0A2S2P8K6</accession>